<dbReference type="Gene3D" id="3.40.50.720">
    <property type="entry name" value="NAD(P)-binding Rossmann-like Domain"/>
    <property type="match status" value="1"/>
</dbReference>
<dbReference type="Proteomes" id="UP001057375">
    <property type="component" value="Unassembled WGS sequence"/>
</dbReference>
<evidence type="ECO:0000313" key="2">
    <source>
        <dbReference type="EMBL" id="GKT33566.1"/>
    </source>
</evidence>
<evidence type="ECO:0000259" key="1">
    <source>
        <dbReference type="Pfam" id="PF01370"/>
    </source>
</evidence>
<dbReference type="PANTHER" id="PTHR11092">
    <property type="entry name" value="SUGAR NUCLEOTIDE EPIMERASE RELATED"/>
    <property type="match status" value="1"/>
</dbReference>
<protein>
    <submittedName>
        <fullName evidence="2">TIGR01777 family oxidoreductase</fullName>
    </submittedName>
</protein>
<dbReference type="InterPro" id="IPR036291">
    <property type="entry name" value="NAD(P)-bd_dom_sf"/>
</dbReference>
<dbReference type="PANTHER" id="PTHR11092:SF0">
    <property type="entry name" value="EPIMERASE FAMILY PROTEIN SDR39U1"/>
    <property type="match status" value="1"/>
</dbReference>
<proteinExistence type="predicted"/>
<feature type="domain" description="NAD-dependent epimerase/dehydratase" evidence="1">
    <location>
        <begin position="45"/>
        <end position="118"/>
    </location>
</feature>
<organism evidence="2 3">
    <name type="scientific">Aduncisulcus paluster</name>
    <dbReference type="NCBI Taxonomy" id="2918883"/>
    <lineage>
        <taxon>Eukaryota</taxon>
        <taxon>Metamonada</taxon>
        <taxon>Carpediemonas-like organisms</taxon>
        <taxon>Aduncisulcus</taxon>
    </lineage>
</organism>
<evidence type="ECO:0000313" key="3">
    <source>
        <dbReference type="Proteomes" id="UP001057375"/>
    </source>
</evidence>
<reference evidence="2" key="1">
    <citation type="submission" date="2022-03" db="EMBL/GenBank/DDBJ databases">
        <title>Draft genome sequence of Aduncisulcus paluster, a free-living microaerophilic Fornicata.</title>
        <authorList>
            <person name="Yuyama I."/>
            <person name="Kume K."/>
            <person name="Tamura T."/>
            <person name="Inagaki Y."/>
            <person name="Hashimoto T."/>
        </authorList>
    </citation>
    <scope>NUCLEOTIDE SEQUENCE</scope>
    <source>
        <strain evidence="2">NY0171</strain>
    </source>
</reference>
<feature type="non-terminal residue" evidence="2">
    <location>
        <position position="133"/>
    </location>
</feature>
<dbReference type="Pfam" id="PF01370">
    <property type="entry name" value="Epimerase"/>
    <property type="match status" value="1"/>
</dbReference>
<dbReference type="EMBL" id="BQXS01002991">
    <property type="protein sequence ID" value="GKT33566.1"/>
    <property type="molecule type" value="Genomic_DNA"/>
</dbReference>
<sequence length="133" mass="14083">GEAVCEAVAKAQNKPKVVIQGSAIGYYGNCGPEPVNEESAKASTDSVEEHGVRRAIIRTAMVLGDGGALAKMVGPFKAGLGSYLGAGHQGVSWIHIKDEVRAIIFLIENEKCKGIFNLSSIHPLTFNKFADTL</sequence>
<accession>A0ABQ5KM29</accession>
<gene>
    <name evidence="2" type="ORF">ADUPG1_002534</name>
</gene>
<dbReference type="InterPro" id="IPR001509">
    <property type="entry name" value="Epimerase_deHydtase"/>
</dbReference>
<feature type="non-terminal residue" evidence="2">
    <location>
        <position position="1"/>
    </location>
</feature>
<comment type="caution">
    <text evidence="2">The sequence shown here is derived from an EMBL/GenBank/DDBJ whole genome shotgun (WGS) entry which is preliminary data.</text>
</comment>
<keyword evidence="3" id="KW-1185">Reference proteome</keyword>
<dbReference type="SUPFAM" id="SSF51735">
    <property type="entry name" value="NAD(P)-binding Rossmann-fold domains"/>
    <property type="match status" value="1"/>
</dbReference>
<name>A0ABQ5KM29_9EUKA</name>